<reference evidence="1 2" key="1">
    <citation type="submission" date="2015-06" db="EMBL/GenBank/DDBJ databases">
        <title>New insights into the roles of widespread benthic archaea in carbon and nitrogen cycling.</title>
        <authorList>
            <person name="Lazar C.S."/>
            <person name="Baker B.J."/>
            <person name="Seitz K.W."/>
            <person name="Hyde A.S."/>
            <person name="Dick G.J."/>
            <person name="Hinrichs K.-U."/>
            <person name="Teske A.P."/>
        </authorList>
    </citation>
    <scope>NUCLEOTIDE SEQUENCE [LARGE SCALE GENOMIC DNA]</scope>
    <source>
        <strain evidence="1">DG-45</strain>
    </source>
</reference>
<accession>A0A0M0BLV4</accession>
<gene>
    <name evidence="1" type="ORF">AC482_06810</name>
</gene>
<dbReference type="EMBL" id="LFWZ01000068">
    <property type="protein sequence ID" value="KON29335.1"/>
    <property type="molecule type" value="Genomic_DNA"/>
</dbReference>
<protein>
    <submittedName>
        <fullName evidence="1">Uncharacterized protein</fullName>
    </submittedName>
</protein>
<sequence length="190" mass="21642">MFIQRGGKKYEEYAYVLDELPHGRPGASRGAYQTRGIIQIIGETYFTLLEAAPKPDSSFNIRERIYVGKEGRAKVSHILGRISYEELSSAAKAELPSVVETIIRSDEGRFVDFFNASQPVTPRMHAMELIPGIGKKLMRQILEKREDEPFKGFEDLQTRANLPDPARLLARRVLKELAEGEKYLLFVRPM</sequence>
<dbReference type="Gene3D" id="2.40.50.140">
    <property type="entry name" value="Nucleic acid-binding proteins"/>
    <property type="match status" value="1"/>
</dbReference>
<dbReference type="InterPro" id="IPR012340">
    <property type="entry name" value="NA-bd_OB-fold"/>
</dbReference>
<proteinExistence type="predicted"/>
<name>A0A0M0BLV4_9ARCH</name>
<dbReference type="AlphaFoldDB" id="A0A0M0BLV4"/>
<organism evidence="1 2">
    <name type="scientific">miscellaneous Crenarchaeota group-15 archaeon DG-45</name>
    <dbReference type="NCBI Taxonomy" id="1685127"/>
    <lineage>
        <taxon>Archaea</taxon>
        <taxon>Candidatus Bathyarchaeota</taxon>
        <taxon>MCG-15</taxon>
    </lineage>
</organism>
<dbReference type="Proteomes" id="UP000037210">
    <property type="component" value="Unassembled WGS sequence"/>
</dbReference>
<dbReference type="InterPro" id="IPR007003">
    <property type="entry name" value="DUF655"/>
</dbReference>
<evidence type="ECO:0000313" key="1">
    <source>
        <dbReference type="EMBL" id="KON29335.1"/>
    </source>
</evidence>
<dbReference type="SUPFAM" id="SSF160975">
    <property type="entry name" value="AF1531-like"/>
    <property type="match status" value="1"/>
</dbReference>
<evidence type="ECO:0000313" key="2">
    <source>
        <dbReference type="Proteomes" id="UP000037210"/>
    </source>
</evidence>
<dbReference type="Pfam" id="PF04919">
    <property type="entry name" value="DUF655"/>
    <property type="match status" value="1"/>
</dbReference>
<dbReference type="PANTHER" id="PTHR40734:SF1">
    <property type="entry name" value="DNA-BINDING PROTEIN"/>
    <property type="match status" value="1"/>
</dbReference>
<dbReference type="PANTHER" id="PTHR40734">
    <property type="entry name" value="TRNA-SPECIFIC ADENOSINE DEAMINASE-RELATED"/>
    <property type="match status" value="1"/>
</dbReference>
<dbReference type="PATRIC" id="fig|1685127.3.peg.214"/>
<comment type="caution">
    <text evidence="1">The sequence shown here is derived from an EMBL/GenBank/DDBJ whole genome shotgun (WGS) entry which is preliminary data.</text>
</comment>
<dbReference type="Gene3D" id="1.10.150.280">
    <property type="entry name" value="AF1531-like domain"/>
    <property type="match status" value="1"/>
</dbReference>